<gene>
    <name evidence="9" type="ORF">CC80DRAFT_530675</name>
</gene>
<evidence type="ECO:0000256" key="1">
    <source>
        <dbReference type="ARBA" id="ARBA00004572"/>
    </source>
</evidence>
<feature type="region of interest" description="Disordered" evidence="7">
    <location>
        <begin position="1"/>
        <end position="71"/>
    </location>
</feature>
<feature type="domain" description="AAA+ ATPase" evidence="8">
    <location>
        <begin position="874"/>
        <end position="1008"/>
    </location>
</feature>
<keyword evidence="2" id="KW-0547">Nucleotide-binding</keyword>
<evidence type="ECO:0000313" key="10">
    <source>
        <dbReference type="Proteomes" id="UP000800035"/>
    </source>
</evidence>
<feature type="compositionally biased region" description="Polar residues" evidence="7">
    <location>
        <begin position="1266"/>
        <end position="1275"/>
    </location>
</feature>
<dbReference type="GO" id="GO:0005741">
    <property type="term" value="C:mitochondrial outer membrane"/>
    <property type="evidence" value="ECO:0007669"/>
    <property type="project" value="UniProtKB-SubCell"/>
</dbReference>
<dbReference type="GO" id="GO:0016887">
    <property type="term" value="F:ATP hydrolysis activity"/>
    <property type="evidence" value="ECO:0007669"/>
    <property type="project" value="InterPro"/>
</dbReference>
<feature type="compositionally biased region" description="Basic residues" evidence="7">
    <location>
        <begin position="9"/>
        <end position="32"/>
    </location>
</feature>
<dbReference type="Pfam" id="PF17862">
    <property type="entry name" value="AAA_lid_3"/>
    <property type="match status" value="1"/>
</dbReference>
<keyword evidence="5" id="KW-0496">Mitochondrion</keyword>
<accession>A0A6A5UG53</accession>
<evidence type="ECO:0000256" key="7">
    <source>
        <dbReference type="SAM" id="MobiDB-lite"/>
    </source>
</evidence>
<name>A0A6A5UG53_9PLEO</name>
<proteinExistence type="predicted"/>
<dbReference type="InterPro" id="IPR027417">
    <property type="entry name" value="P-loop_NTPase"/>
</dbReference>
<evidence type="ECO:0000313" key="9">
    <source>
        <dbReference type="EMBL" id="KAF1962742.1"/>
    </source>
</evidence>
<dbReference type="PANTHER" id="PTHR45644">
    <property type="entry name" value="AAA ATPASE, PUTATIVE (AFU_ORTHOLOGUE AFUA_2G12920)-RELATED-RELATED"/>
    <property type="match status" value="1"/>
</dbReference>
<evidence type="ECO:0000259" key="8">
    <source>
        <dbReference type="SMART" id="SM00382"/>
    </source>
</evidence>
<evidence type="ECO:0000256" key="6">
    <source>
        <dbReference type="SAM" id="Coils"/>
    </source>
</evidence>
<dbReference type="EMBL" id="ML976978">
    <property type="protein sequence ID" value="KAF1962742.1"/>
    <property type="molecule type" value="Genomic_DNA"/>
</dbReference>
<dbReference type="SMART" id="SM00382">
    <property type="entry name" value="AAA"/>
    <property type="match status" value="1"/>
</dbReference>
<dbReference type="OrthoDB" id="39734at2759"/>
<evidence type="ECO:0000256" key="2">
    <source>
        <dbReference type="ARBA" id="ARBA00022741"/>
    </source>
</evidence>
<sequence>MYGALRPALRARRPPARFIHRRRHPSARRHFHSTPSRADDPNTPAGADGRPIDTGKNGAADKKKGETAAAAATEIPDGGIATEDAELLAQKLQRAREMTRRYSSALRRTQRRDRAKDLPPVVIPAEFLKKRVFLRDDPRLQPLNNPEFTLSLRRRHADDAAQCSIPITDPSIGVKLLTQWILTAWDGGVSRSQNRHVARKLAAAWGLGQDEELLDALMRGDDLGASAKALRGRIRVSLVAVKEALAETYRLIHFSGNERLIAMKQQWEAHDSALAASIRTYERLVGSHDRNKDRALVSPFVLAEIRATMAASLSVLQPGSDTYPSARTNLTLHSPFSHLDSTINHTVKALASELGADVVELSAQDLAEIGGDYLGDGPEPSSHSIRSLGYETYKMSSDLSGIVDEFGDDAAEEGDITPRPMVFPLSSVFKDLTQHLKAFTTSTAEPEPPSNEGQGRVQSQVELQLEDLKIANLLEHIIGSVETKLSSSHDTVDTKARPSFSNVTTPESSSPRFFDLSLAPTTDMINLDTALPYRVVSKIDFSLNISPPRKRATTPSRSKVILIRDIKELSATHYGSRIVQKLEEIIRKRRNTGESIMIVGTTCSRDLVPELSVDGVQGLQADGESAFFRNIVVPAEKIEASRCSPIYPTELVSGEARSSAGLAEKAKFRAINLRHIQTMLHSLDPVASLAISDRLDERNLEDLHVSIPLFPKIFSTKVLTHDEVHRIALTALGLRFVNPSTQSLAWTHVALAMALLRASDQVKFEYIKRKPEILKSFRGENGSAARLKKISSRTKTRIGGVTRDDRERQLKVIGLDADRYEKRLMTGIVNPDQIKTGFDQVHVPAETIEAIRTLTSLSFLRPDAFNYGVLATEKISGALLYGPPGTGKTLLAKAVAKESGCAVLEISGSQIHDKYVGEGEKNVTAIFSLARKLSPCVVFLDEADAVLSSRDTGRERASARDILNQFLKEWDGLSNHSVFVMVATNRPFDLDDAVIRRLPRRLLIDLPTENDRKEILKIHLRGEQLDDSVNVEALAKQTPFYSGSDLKNVAVAAALACVKEENVAAIAARTASRSTESPDFSNLVPPVPSSQTTSLHLLQGTDYKFPDKRTLHARHFDMALQEISASISEDMSSLNAIKKFDEKYGDKKGKKKKTVFGIGLGTEVSENVARVCVVLQGVRAGGQTPNGPTGGPMSVLIIDISSTVLGYGHYQHQLTTPPPNNPLDTNRKMSGLARLAFHRTLSSASVDSIMPPSTEPPIASKFVTKPLQNQRLPRSSRTDPLHRTHGTKPADKNSNDADADATGEEDAKEIITPLTKSEKIDIIKEEMRKLDERYEQTIVAKEEELKRDIGARMRELRALRKEKKRDMEELMGRLAAELRL</sequence>
<dbReference type="InterPro" id="IPR003593">
    <property type="entry name" value="AAA+_ATPase"/>
</dbReference>
<dbReference type="InterPro" id="IPR056027">
    <property type="entry name" value="DUF7608"/>
</dbReference>
<keyword evidence="10" id="KW-1185">Reference proteome</keyword>
<keyword evidence="3" id="KW-1000">Mitochondrion outer membrane</keyword>
<dbReference type="SUPFAM" id="SSF52540">
    <property type="entry name" value="P-loop containing nucleoside triphosphate hydrolases"/>
    <property type="match status" value="1"/>
</dbReference>
<feature type="region of interest" description="Disordered" evidence="7">
    <location>
        <begin position="1246"/>
        <end position="1308"/>
    </location>
</feature>
<dbReference type="Pfam" id="PF00004">
    <property type="entry name" value="AAA"/>
    <property type="match status" value="1"/>
</dbReference>
<evidence type="ECO:0000256" key="3">
    <source>
        <dbReference type="ARBA" id="ARBA00022787"/>
    </source>
</evidence>
<dbReference type="InterPro" id="IPR051701">
    <property type="entry name" value="Mito_OM_Translocase_MSP1"/>
</dbReference>
<dbReference type="InterPro" id="IPR003959">
    <property type="entry name" value="ATPase_AAA_core"/>
</dbReference>
<evidence type="ECO:0000256" key="5">
    <source>
        <dbReference type="ARBA" id="ARBA00023128"/>
    </source>
</evidence>
<feature type="coiled-coil region" evidence="6">
    <location>
        <begin position="1324"/>
        <end position="1373"/>
    </location>
</feature>
<protein>
    <submittedName>
        <fullName evidence="9">AAA-domain-containing protein</fullName>
    </submittedName>
</protein>
<dbReference type="InterPro" id="IPR041569">
    <property type="entry name" value="AAA_lid_3"/>
</dbReference>
<keyword evidence="3" id="KW-0472">Membrane</keyword>
<dbReference type="PANTHER" id="PTHR45644:SF56">
    <property type="entry name" value="AAA ATPASE, PUTATIVE (AFU_ORTHOLOGUE AFUA_2G12920)-RELATED"/>
    <property type="match status" value="1"/>
</dbReference>
<dbReference type="Proteomes" id="UP000800035">
    <property type="component" value="Unassembled WGS sequence"/>
</dbReference>
<dbReference type="Gene3D" id="1.10.8.60">
    <property type="match status" value="1"/>
</dbReference>
<feature type="compositionally biased region" description="Basic and acidic residues" evidence="7">
    <location>
        <begin position="1276"/>
        <end position="1295"/>
    </location>
</feature>
<keyword evidence="4" id="KW-0067">ATP-binding</keyword>
<evidence type="ECO:0000256" key="4">
    <source>
        <dbReference type="ARBA" id="ARBA00022840"/>
    </source>
</evidence>
<dbReference type="PROSITE" id="PS00674">
    <property type="entry name" value="AAA"/>
    <property type="match status" value="1"/>
</dbReference>
<dbReference type="InterPro" id="IPR003960">
    <property type="entry name" value="ATPase_AAA_CS"/>
</dbReference>
<dbReference type="GO" id="GO:0005524">
    <property type="term" value="F:ATP binding"/>
    <property type="evidence" value="ECO:0007669"/>
    <property type="project" value="UniProtKB-KW"/>
</dbReference>
<reference evidence="9" key="1">
    <citation type="journal article" date="2020" name="Stud. Mycol.">
        <title>101 Dothideomycetes genomes: a test case for predicting lifestyles and emergence of pathogens.</title>
        <authorList>
            <person name="Haridas S."/>
            <person name="Albert R."/>
            <person name="Binder M."/>
            <person name="Bloem J."/>
            <person name="Labutti K."/>
            <person name="Salamov A."/>
            <person name="Andreopoulos B."/>
            <person name="Baker S."/>
            <person name="Barry K."/>
            <person name="Bills G."/>
            <person name="Bluhm B."/>
            <person name="Cannon C."/>
            <person name="Castanera R."/>
            <person name="Culley D."/>
            <person name="Daum C."/>
            <person name="Ezra D."/>
            <person name="Gonzalez J."/>
            <person name="Henrissat B."/>
            <person name="Kuo A."/>
            <person name="Liang C."/>
            <person name="Lipzen A."/>
            <person name="Lutzoni F."/>
            <person name="Magnuson J."/>
            <person name="Mondo S."/>
            <person name="Nolan M."/>
            <person name="Ohm R."/>
            <person name="Pangilinan J."/>
            <person name="Park H.-J."/>
            <person name="Ramirez L."/>
            <person name="Alfaro M."/>
            <person name="Sun H."/>
            <person name="Tritt A."/>
            <person name="Yoshinaga Y."/>
            <person name="Zwiers L.-H."/>
            <person name="Turgeon B."/>
            <person name="Goodwin S."/>
            <person name="Spatafora J."/>
            <person name="Crous P."/>
            <person name="Grigoriev I."/>
        </authorList>
    </citation>
    <scope>NUCLEOTIDE SEQUENCE</scope>
    <source>
        <strain evidence="9">CBS 675.92</strain>
    </source>
</reference>
<organism evidence="9 10">
    <name type="scientific">Byssothecium circinans</name>
    <dbReference type="NCBI Taxonomy" id="147558"/>
    <lineage>
        <taxon>Eukaryota</taxon>
        <taxon>Fungi</taxon>
        <taxon>Dikarya</taxon>
        <taxon>Ascomycota</taxon>
        <taxon>Pezizomycotina</taxon>
        <taxon>Dothideomycetes</taxon>
        <taxon>Pleosporomycetidae</taxon>
        <taxon>Pleosporales</taxon>
        <taxon>Massarineae</taxon>
        <taxon>Massarinaceae</taxon>
        <taxon>Byssothecium</taxon>
    </lineage>
</organism>
<keyword evidence="6" id="KW-0175">Coiled coil</keyword>
<dbReference type="Gene3D" id="3.40.50.300">
    <property type="entry name" value="P-loop containing nucleotide triphosphate hydrolases"/>
    <property type="match status" value="1"/>
</dbReference>
<dbReference type="Pfam" id="PF24581">
    <property type="entry name" value="DUF7608"/>
    <property type="match status" value="1"/>
</dbReference>
<comment type="subcellular location">
    <subcellularLocation>
        <location evidence="1">Mitochondrion outer membrane</location>
        <topology evidence="1">Single-pass membrane protein</topology>
    </subcellularLocation>
</comment>
<feature type="compositionally biased region" description="Acidic residues" evidence="7">
    <location>
        <begin position="1297"/>
        <end position="1307"/>
    </location>
</feature>